<dbReference type="EMBL" id="LAZR01030812">
    <property type="protein sequence ID" value="KKL55517.1"/>
    <property type="molecule type" value="Genomic_DNA"/>
</dbReference>
<evidence type="ECO:0000313" key="1">
    <source>
        <dbReference type="EMBL" id="KKL55517.1"/>
    </source>
</evidence>
<name>A0A0F9FWI5_9ZZZZ</name>
<gene>
    <name evidence="1" type="ORF">LCGC14_2254610</name>
</gene>
<sequence length="42" mass="5137">MNWVDSWELWRMIHDEILISELGVEIEYQDGNKEIIYLARDI</sequence>
<organism evidence="1">
    <name type="scientific">marine sediment metagenome</name>
    <dbReference type="NCBI Taxonomy" id="412755"/>
    <lineage>
        <taxon>unclassified sequences</taxon>
        <taxon>metagenomes</taxon>
        <taxon>ecological metagenomes</taxon>
    </lineage>
</organism>
<dbReference type="AlphaFoldDB" id="A0A0F9FWI5"/>
<accession>A0A0F9FWI5</accession>
<reference evidence="1" key="1">
    <citation type="journal article" date="2015" name="Nature">
        <title>Complex archaea that bridge the gap between prokaryotes and eukaryotes.</title>
        <authorList>
            <person name="Spang A."/>
            <person name="Saw J.H."/>
            <person name="Jorgensen S.L."/>
            <person name="Zaremba-Niedzwiedzka K."/>
            <person name="Martijn J."/>
            <person name="Lind A.E."/>
            <person name="van Eijk R."/>
            <person name="Schleper C."/>
            <person name="Guy L."/>
            <person name="Ettema T.J."/>
        </authorList>
    </citation>
    <scope>NUCLEOTIDE SEQUENCE</scope>
</reference>
<protein>
    <submittedName>
        <fullName evidence="1">Uncharacterized protein</fullName>
    </submittedName>
</protein>
<proteinExistence type="predicted"/>
<comment type="caution">
    <text evidence="1">The sequence shown here is derived from an EMBL/GenBank/DDBJ whole genome shotgun (WGS) entry which is preliminary data.</text>
</comment>